<proteinExistence type="predicted"/>
<dbReference type="OrthoDB" id="5183674at2759"/>
<organism evidence="2 3">
    <name type="scientific">Diaporthe helianthi</name>
    <dbReference type="NCBI Taxonomy" id="158607"/>
    <lineage>
        <taxon>Eukaryota</taxon>
        <taxon>Fungi</taxon>
        <taxon>Dikarya</taxon>
        <taxon>Ascomycota</taxon>
        <taxon>Pezizomycotina</taxon>
        <taxon>Sordariomycetes</taxon>
        <taxon>Sordariomycetidae</taxon>
        <taxon>Diaporthales</taxon>
        <taxon>Diaporthaceae</taxon>
        <taxon>Diaporthe</taxon>
    </lineage>
</organism>
<evidence type="ECO:0000256" key="1">
    <source>
        <dbReference type="SAM" id="Coils"/>
    </source>
</evidence>
<dbReference type="EMBL" id="MAVT02001963">
    <property type="protein sequence ID" value="POS69840.1"/>
    <property type="molecule type" value="Genomic_DNA"/>
</dbReference>
<dbReference type="AlphaFoldDB" id="A0A2P5HHV9"/>
<evidence type="ECO:0000313" key="3">
    <source>
        <dbReference type="Proteomes" id="UP000094444"/>
    </source>
</evidence>
<keyword evidence="1" id="KW-0175">Coiled coil</keyword>
<sequence>MKRNAQYVPVIGLVRKCHLQLASEENETSSGCEKLDFHPAQTIRVPVVCPNCVAKLDKQSNMLATIKHQLSEAKTKLRLATDNSSAPAIVEEVNANDGNETFSPLSISFLARGRYCLQSTYSYTSKQYIYI</sequence>
<gene>
    <name evidence="2" type="ORF">DHEL01_v211769</name>
</gene>
<dbReference type="STRING" id="158607.A0A2P5HHV9"/>
<accession>A0A2P5HHV9</accession>
<protein>
    <submittedName>
        <fullName evidence="2">Uncharacterized protein</fullName>
    </submittedName>
</protein>
<dbReference type="InParanoid" id="A0A2P5HHV9"/>
<reference evidence="2" key="1">
    <citation type="submission" date="2017-09" db="EMBL/GenBank/DDBJ databases">
        <title>Polyketide synthases of a Diaporthe helianthi virulent isolate.</title>
        <authorList>
            <person name="Baroncelli R."/>
        </authorList>
    </citation>
    <scope>NUCLEOTIDE SEQUENCE [LARGE SCALE GENOMIC DNA]</scope>
    <source>
        <strain evidence="2">7/96</strain>
    </source>
</reference>
<dbReference type="Proteomes" id="UP000094444">
    <property type="component" value="Unassembled WGS sequence"/>
</dbReference>
<comment type="caution">
    <text evidence="2">The sequence shown here is derived from an EMBL/GenBank/DDBJ whole genome shotgun (WGS) entry which is preliminary data.</text>
</comment>
<feature type="coiled-coil region" evidence="1">
    <location>
        <begin position="56"/>
        <end position="83"/>
    </location>
</feature>
<keyword evidence="3" id="KW-1185">Reference proteome</keyword>
<evidence type="ECO:0000313" key="2">
    <source>
        <dbReference type="EMBL" id="POS69840.1"/>
    </source>
</evidence>
<name>A0A2P5HHV9_DIAHE</name>